<evidence type="ECO:0000313" key="8">
    <source>
        <dbReference type="EMBL" id="CAG5077117.1"/>
    </source>
</evidence>
<proteinExistence type="predicted"/>
<dbReference type="GO" id="GO:0004222">
    <property type="term" value="F:metalloendopeptidase activity"/>
    <property type="evidence" value="ECO:0007669"/>
    <property type="project" value="InterPro"/>
</dbReference>
<accession>A0A916JK63</accession>
<dbReference type="InterPro" id="IPR001915">
    <property type="entry name" value="Peptidase_M48"/>
</dbReference>
<keyword evidence="3" id="KW-0479">Metal-binding</keyword>
<organism evidence="8 9">
    <name type="scientific">Parvicella tangerina</name>
    <dbReference type="NCBI Taxonomy" id="2829795"/>
    <lineage>
        <taxon>Bacteria</taxon>
        <taxon>Pseudomonadati</taxon>
        <taxon>Bacteroidota</taxon>
        <taxon>Flavobacteriia</taxon>
        <taxon>Flavobacteriales</taxon>
        <taxon>Parvicellaceae</taxon>
        <taxon>Parvicella</taxon>
    </lineage>
</organism>
<dbReference type="Pfam" id="PF01435">
    <property type="entry name" value="Peptidase_M48"/>
    <property type="match status" value="1"/>
</dbReference>
<keyword evidence="9" id="KW-1185">Reference proteome</keyword>
<dbReference type="GO" id="GO:0046872">
    <property type="term" value="F:metal ion binding"/>
    <property type="evidence" value="ECO:0007669"/>
    <property type="project" value="UniProtKB-KW"/>
</dbReference>
<dbReference type="PANTHER" id="PTHR22726">
    <property type="entry name" value="METALLOENDOPEPTIDASE OMA1"/>
    <property type="match status" value="1"/>
</dbReference>
<dbReference type="GO" id="GO:0016020">
    <property type="term" value="C:membrane"/>
    <property type="evidence" value="ECO:0007669"/>
    <property type="project" value="TreeGrafter"/>
</dbReference>
<dbReference type="CDD" id="cd07324">
    <property type="entry name" value="M48C_Oma1-like"/>
    <property type="match status" value="1"/>
</dbReference>
<dbReference type="Gene3D" id="3.30.2010.10">
    <property type="entry name" value="Metalloproteases ('zincins'), catalytic domain"/>
    <property type="match status" value="1"/>
</dbReference>
<evidence type="ECO:0000256" key="5">
    <source>
        <dbReference type="ARBA" id="ARBA00022833"/>
    </source>
</evidence>
<dbReference type="RefSeq" id="WP_258540538.1">
    <property type="nucleotide sequence ID" value="NZ_OU015584.1"/>
</dbReference>
<evidence type="ECO:0000256" key="3">
    <source>
        <dbReference type="ARBA" id="ARBA00022723"/>
    </source>
</evidence>
<keyword evidence="2 8" id="KW-0645">Protease</keyword>
<keyword evidence="6" id="KW-0482">Metalloprotease</keyword>
<dbReference type="Proteomes" id="UP000683507">
    <property type="component" value="Chromosome"/>
</dbReference>
<dbReference type="EMBL" id="OU015584">
    <property type="protein sequence ID" value="CAG5077117.1"/>
    <property type="molecule type" value="Genomic_DNA"/>
</dbReference>
<evidence type="ECO:0000256" key="4">
    <source>
        <dbReference type="ARBA" id="ARBA00022801"/>
    </source>
</evidence>
<protein>
    <submittedName>
        <fullName evidence="8">Beta-barrel assembly-enhancing protease</fullName>
        <ecNumber evidence="8">3.4.-.-</ecNumber>
    </submittedName>
</protein>
<reference evidence="8" key="1">
    <citation type="submission" date="2021-04" db="EMBL/GenBank/DDBJ databases">
        <authorList>
            <person name="Rodrigo-Torres L."/>
            <person name="Arahal R. D."/>
            <person name="Lucena T."/>
        </authorList>
    </citation>
    <scope>NUCLEOTIDE SEQUENCE</scope>
    <source>
        <strain evidence="8">AS29M-1</strain>
    </source>
</reference>
<evidence type="ECO:0000256" key="2">
    <source>
        <dbReference type="ARBA" id="ARBA00022670"/>
    </source>
</evidence>
<dbReference type="EC" id="3.4.-.-" evidence="8"/>
<evidence type="ECO:0000259" key="7">
    <source>
        <dbReference type="Pfam" id="PF01435"/>
    </source>
</evidence>
<dbReference type="PANTHER" id="PTHR22726:SF1">
    <property type="entry name" value="METALLOENDOPEPTIDASE OMA1, MITOCHONDRIAL"/>
    <property type="match status" value="1"/>
</dbReference>
<dbReference type="InterPro" id="IPR051156">
    <property type="entry name" value="Mito/Outer_Membr_Metalloprot"/>
</dbReference>
<keyword evidence="5" id="KW-0862">Zinc</keyword>
<dbReference type="AlphaFoldDB" id="A0A916JK63"/>
<sequence>MRYLTLFVFTIFCTLTFSQYVNTKSCKPIPEDFILTSIEKTSRNLNILDSTSLSRRSKKEFYLESSFVLSELYSSGLILFNEPISNYINEVSEVLLEGDSSLKEELDFYVIRSTSINAFATNDGNVFVTLGLIAKLNTEGELASVLTHEIIHFKEKHSINSYEFELEEDNEDLYKMEQENLESVLLARSLYSQENELEADRLGLELFLKSNYNPKNVISAFKALETVYIPFKITPISSTNVGLIDPDAILELPARLDTIDQFVPSEIVSKYNSHPHISKRILITGKYLESIKLEGVDFVLPESRFNQVSYMAKLELCDDFLFERKYIEALAVTTELMKFSENDTYLESIRAKAWYGIYETKKGSKKYTNANLSSVPECFAQIIKIVNHNELDTIRNLSIALNSELSNTNDHHRAILNQLEGGTLEAGFNVNSCDSILFIDPFYFRMDLRKKTKIMRYMGSERVRSNYASLIQESCEKLDLNSYALSSTNLSSDQIEDFNSIGNLKRFLINVYENDKTEIDIISNNYNELKELEKRGVRYVGITGGFSLQEKKSGEQWTILAISAIAYPVLPLGLVNFLNPNFHSVNFLIVYDIQTGKKVYEDKHYSQLRDTDATIRSVIFYNLFKMKNGEN</sequence>
<comment type="cofactor">
    <cofactor evidence="1">
        <name>Zn(2+)</name>
        <dbReference type="ChEBI" id="CHEBI:29105"/>
    </cofactor>
</comment>
<name>A0A916JK63_9FLAO</name>
<gene>
    <name evidence="8" type="primary">bepA_2</name>
    <name evidence="8" type="ORF">CRYO30217_00295</name>
</gene>
<dbReference type="GO" id="GO:0051603">
    <property type="term" value="P:proteolysis involved in protein catabolic process"/>
    <property type="evidence" value="ECO:0007669"/>
    <property type="project" value="TreeGrafter"/>
</dbReference>
<evidence type="ECO:0000313" key="9">
    <source>
        <dbReference type="Proteomes" id="UP000683507"/>
    </source>
</evidence>
<feature type="domain" description="Peptidase M48" evidence="7">
    <location>
        <begin position="97"/>
        <end position="281"/>
    </location>
</feature>
<evidence type="ECO:0000256" key="6">
    <source>
        <dbReference type="ARBA" id="ARBA00023049"/>
    </source>
</evidence>
<keyword evidence="4 8" id="KW-0378">Hydrolase</keyword>
<evidence type="ECO:0000256" key="1">
    <source>
        <dbReference type="ARBA" id="ARBA00001947"/>
    </source>
</evidence>
<dbReference type="KEGG" id="ptan:CRYO30217_00295"/>